<reference evidence="1" key="1">
    <citation type="submission" date="2023-08" db="EMBL/GenBank/DDBJ databases">
        <title>Isolation and Characterization of Rhodococcus erythropolis MGMM8.</title>
        <authorList>
            <person name="Diabankana R.G.C."/>
            <person name="Afordoanyi D.M."/>
            <person name="Validov S.Z."/>
        </authorList>
    </citation>
    <scope>NUCLEOTIDE SEQUENCE</scope>
    <source>
        <strain evidence="1">MGMM8</strain>
    </source>
</reference>
<evidence type="ECO:0000313" key="1">
    <source>
        <dbReference type="EMBL" id="WGV50306.2"/>
    </source>
</evidence>
<name>A0AAX3V8X1_RHOER</name>
<sequence>MTSAVEYPGVVTTSNCAEGGSHSLSAGIFVTVAVYRIAGRPEMVKFVGPLYAMLARVPFLEAKIALGRGLFSSRRLS</sequence>
<dbReference type="AlphaFoldDB" id="A0AAX3V8X1"/>
<dbReference type="RefSeq" id="WP_070386735.1">
    <property type="nucleotide sequence ID" value="NZ_CP124545.1"/>
</dbReference>
<accession>A0AAX3V8X1</accession>
<organism evidence="1 2">
    <name type="scientific">Rhodococcus erythropolis</name>
    <name type="common">Arthrobacter picolinophilus</name>
    <dbReference type="NCBI Taxonomy" id="1833"/>
    <lineage>
        <taxon>Bacteria</taxon>
        <taxon>Bacillati</taxon>
        <taxon>Actinomycetota</taxon>
        <taxon>Actinomycetes</taxon>
        <taxon>Mycobacteriales</taxon>
        <taxon>Nocardiaceae</taxon>
        <taxon>Rhodococcus</taxon>
        <taxon>Rhodococcus erythropolis group</taxon>
    </lineage>
</organism>
<gene>
    <name evidence="1" type="ORF">QIE55_03500</name>
</gene>
<dbReference type="EMBL" id="CP124545">
    <property type="protein sequence ID" value="WGV50306.2"/>
    <property type="molecule type" value="Genomic_DNA"/>
</dbReference>
<proteinExistence type="predicted"/>
<dbReference type="Proteomes" id="UP001230933">
    <property type="component" value="Chromosome"/>
</dbReference>
<evidence type="ECO:0000313" key="2">
    <source>
        <dbReference type="Proteomes" id="UP001230933"/>
    </source>
</evidence>
<protein>
    <submittedName>
        <fullName evidence="1">Uncharacterized protein</fullName>
    </submittedName>
</protein>